<accession>A0ABT0E505</accession>
<evidence type="ECO:0000313" key="10">
    <source>
        <dbReference type="EMBL" id="MCK0536774.1"/>
    </source>
</evidence>
<dbReference type="InterPro" id="IPR050824">
    <property type="entry name" value="Thiol_disulfide_DsbA"/>
</dbReference>
<comment type="caution">
    <text evidence="10">The sequence shown here is derived from an EMBL/GenBank/DDBJ whole genome shotgun (WGS) entry which is preliminary data.</text>
</comment>
<comment type="similarity">
    <text evidence="2">Belongs to the thioredoxin family. DsbA subfamily.</text>
</comment>
<evidence type="ECO:0000256" key="2">
    <source>
        <dbReference type="ARBA" id="ARBA00005791"/>
    </source>
</evidence>
<dbReference type="RefSeq" id="WP_246948496.1">
    <property type="nucleotide sequence ID" value="NZ_JALKII010000002.1"/>
</dbReference>
<dbReference type="PROSITE" id="PS51352">
    <property type="entry name" value="THIOREDOXIN_2"/>
    <property type="match status" value="1"/>
</dbReference>
<evidence type="ECO:0000256" key="3">
    <source>
        <dbReference type="ARBA" id="ARBA00022729"/>
    </source>
</evidence>
<dbReference type="PANTHER" id="PTHR35891:SF2">
    <property type="entry name" value="THIOL:DISULFIDE INTERCHANGE PROTEIN DSBA"/>
    <property type="match status" value="1"/>
</dbReference>
<dbReference type="SUPFAM" id="SSF52833">
    <property type="entry name" value="Thioredoxin-like"/>
    <property type="match status" value="1"/>
</dbReference>
<feature type="chain" id="PRO_5045877516" description="Thiol:disulfide interchange protein" evidence="8">
    <location>
        <begin position="23"/>
        <end position="215"/>
    </location>
</feature>
<organism evidence="10 11">
    <name type="scientific">Alcanivorax quisquiliarum</name>
    <dbReference type="NCBI Taxonomy" id="2933565"/>
    <lineage>
        <taxon>Bacteria</taxon>
        <taxon>Pseudomonadati</taxon>
        <taxon>Pseudomonadota</taxon>
        <taxon>Gammaproteobacteria</taxon>
        <taxon>Oceanospirillales</taxon>
        <taxon>Alcanivoracaceae</taxon>
        <taxon>Alcanivorax</taxon>
    </lineage>
</organism>
<dbReference type="PIRSF" id="PIRSF001488">
    <property type="entry name" value="Tdi_protein"/>
    <property type="match status" value="1"/>
</dbReference>
<evidence type="ECO:0000259" key="9">
    <source>
        <dbReference type="PROSITE" id="PS51352"/>
    </source>
</evidence>
<evidence type="ECO:0000256" key="5">
    <source>
        <dbReference type="ARBA" id="ARBA00023157"/>
    </source>
</evidence>
<evidence type="ECO:0000256" key="4">
    <source>
        <dbReference type="ARBA" id="ARBA00022764"/>
    </source>
</evidence>
<keyword evidence="3 8" id="KW-0732">Signal</keyword>
<keyword evidence="11" id="KW-1185">Reference proteome</keyword>
<keyword evidence="4 7" id="KW-0574">Periplasm</keyword>
<name>A0ABT0E505_9GAMM</name>
<dbReference type="InterPro" id="IPR001853">
    <property type="entry name" value="DSBA-like_thioredoxin_dom"/>
</dbReference>
<gene>
    <name evidence="10" type="ORF">MU846_03555</name>
</gene>
<dbReference type="InterPro" id="IPR023205">
    <property type="entry name" value="DsbA/DsbL"/>
</dbReference>
<dbReference type="Proteomes" id="UP001165524">
    <property type="component" value="Unassembled WGS sequence"/>
</dbReference>
<evidence type="ECO:0000256" key="6">
    <source>
        <dbReference type="ARBA" id="ARBA00023284"/>
    </source>
</evidence>
<feature type="signal peptide" evidence="8">
    <location>
        <begin position="1"/>
        <end position="22"/>
    </location>
</feature>
<dbReference type="Gene3D" id="3.40.30.10">
    <property type="entry name" value="Glutaredoxin"/>
    <property type="match status" value="1"/>
</dbReference>
<sequence>MLRVLAGAAVLLSALTSGTALAQVLANGQSFVEGQHYQTLKEPVGVIDPDKIEVREFFFYGCPACYAVEPYAVAWEQSAGEDVNFVRSPILFIRGAEPLARAYYIAEAKGIIGEVHGPLFDAIHKHREALFSADSLAAFFEKFDVPREEFNELYSSFGVSTKVRQADTASRDYRLTGVPSFTVNGKYVVLRTNLRNDTETFQVIDYLVNRERSAR</sequence>
<keyword evidence="5 7" id="KW-1015">Disulfide bond</keyword>
<comment type="subcellular location">
    <subcellularLocation>
        <location evidence="1 7">Periplasm</location>
    </subcellularLocation>
</comment>
<proteinExistence type="inferred from homology"/>
<evidence type="ECO:0000256" key="1">
    <source>
        <dbReference type="ARBA" id="ARBA00004418"/>
    </source>
</evidence>
<dbReference type="PANTHER" id="PTHR35891">
    <property type="entry name" value="THIOL:DISULFIDE INTERCHANGE PROTEIN DSBA"/>
    <property type="match status" value="1"/>
</dbReference>
<evidence type="ECO:0000256" key="8">
    <source>
        <dbReference type="SAM" id="SignalP"/>
    </source>
</evidence>
<evidence type="ECO:0000256" key="7">
    <source>
        <dbReference type="PIRNR" id="PIRNR001488"/>
    </source>
</evidence>
<dbReference type="CDD" id="cd03019">
    <property type="entry name" value="DsbA_DsbA"/>
    <property type="match status" value="1"/>
</dbReference>
<keyword evidence="6" id="KW-0676">Redox-active center</keyword>
<reference evidence="10" key="1">
    <citation type="submission" date="2022-04" db="EMBL/GenBank/DDBJ databases">
        <title>Alcanivorax sp. CY1518 draft genome sequence.</title>
        <authorList>
            <person name="Zhao G."/>
            <person name="An M."/>
        </authorList>
    </citation>
    <scope>NUCLEOTIDE SEQUENCE</scope>
    <source>
        <strain evidence="10">CY1518</strain>
    </source>
</reference>
<dbReference type="InterPro" id="IPR013766">
    <property type="entry name" value="Thioredoxin_domain"/>
</dbReference>
<protein>
    <recommendedName>
        <fullName evidence="7">Thiol:disulfide interchange protein</fullName>
    </recommendedName>
</protein>
<dbReference type="InterPro" id="IPR036249">
    <property type="entry name" value="Thioredoxin-like_sf"/>
</dbReference>
<dbReference type="EMBL" id="JALKII010000002">
    <property type="protein sequence ID" value="MCK0536774.1"/>
    <property type="molecule type" value="Genomic_DNA"/>
</dbReference>
<dbReference type="Pfam" id="PF01323">
    <property type="entry name" value="DSBA"/>
    <property type="match status" value="1"/>
</dbReference>
<feature type="domain" description="Thioredoxin" evidence="9">
    <location>
        <begin position="15"/>
        <end position="209"/>
    </location>
</feature>
<evidence type="ECO:0000313" key="11">
    <source>
        <dbReference type="Proteomes" id="UP001165524"/>
    </source>
</evidence>